<keyword evidence="1" id="KW-0328">Glycosyltransferase</keyword>
<keyword evidence="2 5" id="KW-0808">Transferase</keyword>
<evidence type="ECO:0000256" key="1">
    <source>
        <dbReference type="ARBA" id="ARBA00022676"/>
    </source>
</evidence>
<keyword evidence="6" id="KW-1185">Reference proteome</keyword>
<dbReference type="Gene3D" id="3.40.50.2000">
    <property type="entry name" value="Glycogen Phosphorylase B"/>
    <property type="match status" value="2"/>
</dbReference>
<dbReference type="Pfam" id="PF13439">
    <property type="entry name" value="Glyco_transf_4"/>
    <property type="match status" value="1"/>
</dbReference>
<feature type="domain" description="Glycosyl transferase family 1" evidence="3">
    <location>
        <begin position="178"/>
        <end position="334"/>
    </location>
</feature>
<dbReference type="PANTHER" id="PTHR12526:SF510">
    <property type="entry name" value="D-INOSITOL 3-PHOSPHATE GLYCOSYLTRANSFERASE"/>
    <property type="match status" value="1"/>
</dbReference>
<evidence type="ECO:0000259" key="4">
    <source>
        <dbReference type="Pfam" id="PF13439"/>
    </source>
</evidence>
<evidence type="ECO:0000256" key="2">
    <source>
        <dbReference type="ARBA" id="ARBA00022679"/>
    </source>
</evidence>
<reference evidence="5 6" key="1">
    <citation type="submission" date="2011-02" db="EMBL/GenBank/DDBJ databases">
        <authorList>
            <person name="Muzny D."/>
            <person name="Qin X."/>
            <person name="Deng J."/>
            <person name="Jiang H."/>
            <person name="Liu Y."/>
            <person name="Qu J."/>
            <person name="Song X.-Z."/>
            <person name="Zhang L."/>
            <person name="Thornton R."/>
            <person name="Coyle M."/>
            <person name="Francisco L."/>
            <person name="Jackson L."/>
            <person name="Javaid M."/>
            <person name="Korchina V."/>
            <person name="Kovar C."/>
            <person name="Mata R."/>
            <person name="Mathew T."/>
            <person name="Ngo R."/>
            <person name="Nguyen L."/>
            <person name="Nguyen N."/>
            <person name="Okwuonu G."/>
            <person name="Ongeri F."/>
            <person name="Pham C."/>
            <person name="Simmons D."/>
            <person name="Wilczek-Boney K."/>
            <person name="Hale W."/>
            <person name="Jakkamsetti A."/>
            <person name="Pham P."/>
            <person name="Ruth R."/>
            <person name="San Lucas F."/>
            <person name="Warren J."/>
            <person name="Zhang J."/>
            <person name="Zhao Z."/>
            <person name="Zhou C."/>
            <person name="Zhu D."/>
            <person name="Lee S."/>
            <person name="Bess C."/>
            <person name="Blankenburg K."/>
            <person name="Forbes L."/>
            <person name="Fu Q."/>
            <person name="Gubbala S."/>
            <person name="Hirani K."/>
            <person name="Jayaseelan J.C."/>
            <person name="Lara F."/>
            <person name="Munidasa M."/>
            <person name="Palculict T."/>
            <person name="Patil S."/>
            <person name="Pu L.-L."/>
            <person name="Saada N."/>
            <person name="Tang L."/>
            <person name="Weissenberger G."/>
            <person name="Zhu Y."/>
            <person name="Hemphill L."/>
            <person name="Shang Y."/>
            <person name="Youmans B."/>
            <person name="Ayvaz T."/>
            <person name="Ross M."/>
            <person name="Santibanez J."/>
            <person name="Aqrawi P."/>
            <person name="Gross S."/>
            <person name="Joshi V."/>
            <person name="Fowler G."/>
            <person name="Nazareth L."/>
            <person name="Reid J."/>
            <person name="Worley K."/>
            <person name="Petrosino J."/>
            <person name="Highlander S."/>
            <person name="Gibbs R."/>
        </authorList>
    </citation>
    <scope>NUCLEOTIDE SEQUENCE [LARGE SCALE GENOMIC DNA]</scope>
    <source>
        <strain evidence="5 6">ATCC BAA-1200</strain>
    </source>
</reference>
<dbReference type="Pfam" id="PF00534">
    <property type="entry name" value="Glycos_transf_1"/>
    <property type="match status" value="1"/>
</dbReference>
<accession>F2BAQ5</accession>
<dbReference type="InterPro" id="IPR001296">
    <property type="entry name" value="Glyco_trans_1"/>
</dbReference>
<comment type="caution">
    <text evidence="5">The sequence shown here is derived from an EMBL/GenBank/DDBJ whole genome shotgun (WGS) entry which is preliminary data.</text>
</comment>
<gene>
    <name evidence="5" type="ORF">HMPREF9123_0809</name>
</gene>
<sequence length="363" mass="38351">MKIILATSMGGLGGTETASLRLGALLAGRGHDVLLASSDGPLVAQAQAAGMRWQPLDFYGGAAGYAKAAAAFARVLRRERPDIVHCQMARLVPACALAAKLASRHSAVFYHARGLDAATYPKITRLFKHLYVYIIANCRHEQEKLIRHGFPAARIAYTYNALPPAPAAPQKTPRDYVALGTLSRLDKVRAVHLTLDAFALLLKRGLNVRLHIGGTGAEAATLQAQAAALGIADRVTFLGAVRDLDAFFAATDILANTPDLAGDHGAGVGNNILEAGLYATAVASYDVAGIAEMVEHGVTGFCTPLRDQTAFADALAALAADPALRQRCGQALRERVLRLCGDDEIYRTTLAAYALAGKTDEAV</sequence>
<dbReference type="PANTHER" id="PTHR12526">
    <property type="entry name" value="GLYCOSYLTRANSFERASE"/>
    <property type="match status" value="1"/>
</dbReference>
<dbReference type="AlphaFoldDB" id="F2BAQ5"/>
<dbReference type="InterPro" id="IPR028098">
    <property type="entry name" value="Glyco_trans_4-like_N"/>
</dbReference>
<name>F2BAQ5_9NEIS</name>
<proteinExistence type="predicted"/>
<dbReference type="EMBL" id="AFAY01000015">
    <property type="protein sequence ID" value="EGF11467.1"/>
    <property type="molecule type" value="Genomic_DNA"/>
</dbReference>
<dbReference type="GO" id="GO:0016757">
    <property type="term" value="F:glycosyltransferase activity"/>
    <property type="evidence" value="ECO:0007669"/>
    <property type="project" value="UniProtKB-KW"/>
</dbReference>
<protein>
    <submittedName>
        <fullName evidence="5">Glycosyl transferase</fullName>
    </submittedName>
</protein>
<evidence type="ECO:0000313" key="5">
    <source>
        <dbReference type="EMBL" id="EGF11467.1"/>
    </source>
</evidence>
<evidence type="ECO:0000259" key="3">
    <source>
        <dbReference type="Pfam" id="PF00534"/>
    </source>
</evidence>
<organism evidence="5 6">
    <name type="scientific">Neisseria bacilliformis ATCC BAA-1200</name>
    <dbReference type="NCBI Taxonomy" id="888742"/>
    <lineage>
        <taxon>Bacteria</taxon>
        <taxon>Pseudomonadati</taxon>
        <taxon>Pseudomonadota</taxon>
        <taxon>Betaproteobacteria</taxon>
        <taxon>Neisseriales</taxon>
        <taxon>Neisseriaceae</taxon>
        <taxon>Neisseria</taxon>
    </lineage>
</organism>
<feature type="domain" description="Glycosyltransferase subfamily 4-like N-terminal" evidence="4">
    <location>
        <begin position="13"/>
        <end position="162"/>
    </location>
</feature>
<dbReference type="HOGENOM" id="CLU_009583_0_3_4"/>
<dbReference type="OrthoDB" id="9805661at2"/>
<dbReference type="STRING" id="267212.GCA_001063965_00082"/>
<dbReference type="Proteomes" id="UP000004105">
    <property type="component" value="Unassembled WGS sequence"/>
</dbReference>
<dbReference type="RefSeq" id="WP_007341820.1">
    <property type="nucleotide sequence ID" value="NZ_GL878494.1"/>
</dbReference>
<evidence type="ECO:0000313" key="6">
    <source>
        <dbReference type="Proteomes" id="UP000004105"/>
    </source>
</evidence>
<dbReference type="SUPFAM" id="SSF53756">
    <property type="entry name" value="UDP-Glycosyltransferase/glycogen phosphorylase"/>
    <property type="match status" value="1"/>
</dbReference>